<dbReference type="EMBL" id="APPK01000046">
    <property type="protein sequence ID" value="ENV20704.1"/>
    <property type="molecule type" value="Genomic_DNA"/>
</dbReference>
<dbReference type="RefSeq" id="WP_004832073.1">
    <property type="nucleotide sequence ID" value="NZ_KB849469.1"/>
</dbReference>
<proteinExistence type="inferred from homology"/>
<accession>N8YHF9</accession>
<feature type="signal peptide" evidence="2">
    <location>
        <begin position="1"/>
        <end position="27"/>
    </location>
</feature>
<keyword evidence="2" id="KW-0732">Signal</keyword>
<evidence type="ECO:0000256" key="2">
    <source>
        <dbReference type="RuleBase" id="RU363072"/>
    </source>
</evidence>
<dbReference type="AlphaFoldDB" id="N8YHF9"/>
<organism evidence="4 5">
    <name type="scientific">Acinetobacter bereziniae NIPH 3</name>
    <dbReference type="NCBI Taxonomy" id="1217651"/>
    <lineage>
        <taxon>Bacteria</taxon>
        <taxon>Pseudomonadati</taxon>
        <taxon>Pseudomonadota</taxon>
        <taxon>Gammaproteobacteria</taxon>
        <taxon>Moraxellales</taxon>
        <taxon>Moraxellaceae</taxon>
        <taxon>Acinetobacter</taxon>
    </lineage>
</organism>
<dbReference type="Proteomes" id="UP000013270">
    <property type="component" value="Unassembled WGS sequence"/>
</dbReference>
<protein>
    <submittedName>
        <fullName evidence="4">Uncharacterized protein</fullName>
    </submittedName>
</protein>
<sequence>MKKFSLKKIVVASAVVLSGLSSNLAFATQAFDKESPWMLGDWNGKRTALKDKGYNFTLGYTGDFATVLDSEIDNGHPNAYADQTNIAVDFDLTKILNWEDTEARINITKRGGNALQNESDALNGQMSQVQEIPFRR</sequence>
<evidence type="ECO:0000256" key="1">
    <source>
        <dbReference type="ARBA" id="ARBA00008769"/>
    </source>
</evidence>
<name>N8YHF9_ACIBZ</name>
<comment type="caution">
    <text evidence="4">The sequence shown here is derived from an EMBL/GenBank/DDBJ whole genome shotgun (WGS) entry which is preliminary data.</text>
</comment>
<dbReference type="InterPro" id="IPR007049">
    <property type="entry name" value="Carb-sel_porin_OprB"/>
</dbReference>
<gene>
    <name evidence="4" type="ORF">F963_03286</name>
</gene>
<dbReference type="Pfam" id="PF04966">
    <property type="entry name" value="OprB"/>
    <property type="match status" value="1"/>
</dbReference>
<feature type="chain" id="PRO_5007231911" evidence="2">
    <location>
        <begin position="28"/>
        <end position="136"/>
    </location>
</feature>
<reference evidence="4 5" key="1">
    <citation type="submission" date="2013-02" db="EMBL/GenBank/DDBJ databases">
        <title>The Genome Sequence of Acinetobacter bereziniae NIPH 3.</title>
        <authorList>
            <consortium name="The Broad Institute Genome Sequencing Platform"/>
            <consortium name="The Broad Institute Genome Sequencing Center for Infectious Disease"/>
            <person name="Cerqueira G."/>
            <person name="Feldgarden M."/>
            <person name="Courvalin P."/>
            <person name="Perichon B."/>
            <person name="Grillot-Courvalin C."/>
            <person name="Clermont D."/>
            <person name="Rocha E."/>
            <person name="Yoon E.-J."/>
            <person name="Nemec A."/>
            <person name="Walker B."/>
            <person name="Young S.K."/>
            <person name="Zeng Q."/>
            <person name="Gargeya S."/>
            <person name="Fitzgerald M."/>
            <person name="Haas B."/>
            <person name="Abouelleil A."/>
            <person name="Alvarado L."/>
            <person name="Arachchi H.M."/>
            <person name="Berlin A.M."/>
            <person name="Chapman S.B."/>
            <person name="Dewar J."/>
            <person name="Goldberg J."/>
            <person name="Griggs A."/>
            <person name="Gujja S."/>
            <person name="Hansen M."/>
            <person name="Howarth C."/>
            <person name="Imamovic A."/>
            <person name="Larimer J."/>
            <person name="McCowan C."/>
            <person name="Murphy C."/>
            <person name="Neiman D."/>
            <person name="Pearson M."/>
            <person name="Priest M."/>
            <person name="Roberts A."/>
            <person name="Saif S."/>
            <person name="Shea T."/>
            <person name="Sisk P."/>
            <person name="Sykes S."/>
            <person name="Wortman J."/>
            <person name="Nusbaum C."/>
            <person name="Birren B."/>
        </authorList>
    </citation>
    <scope>NUCLEOTIDE SEQUENCE [LARGE SCALE GENOMIC DNA]</scope>
    <source>
        <strain evidence="4 5">NIPH 3</strain>
    </source>
</reference>
<evidence type="ECO:0000313" key="4">
    <source>
        <dbReference type="EMBL" id="ENV20704.1"/>
    </source>
</evidence>
<dbReference type="PATRIC" id="fig|1217651.3.peg.3242"/>
<dbReference type="InterPro" id="IPR038673">
    <property type="entry name" value="OprB_sf"/>
</dbReference>
<feature type="region of interest" description="Disordered" evidence="3">
    <location>
        <begin position="116"/>
        <end position="136"/>
    </location>
</feature>
<evidence type="ECO:0000256" key="3">
    <source>
        <dbReference type="SAM" id="MobiDB-lite"/>
    </source>
</evidence>
<feature type="compositionally biased region" description="Polar residues" evidence="3">
    <location>
        <begin position="116"/>
        <end position="130"/>
    </location>
</feature>
<evidence type="ECO:0000313" key="5">
    <source>
        <dbReference type="Proteomes" id="UP000013270"/>
    </source>
</evidence>
<dbReference type="GO" id="GO:0008643">
    <property type="term" value="P:carbohydrate transport"/>
    <property type="evidence" value="ECO:0007669"/>
    <property type="project" value="InterPro"/>
</dbReference>
<dbReference type="GO" id="GO:0015288">
    <property type="term" value="F:porin activity"/>
    <property type="evidence" value="ECO:0007669"/>
    <property type="project" value="InterPro"/>
</dbReference>
<dbReference type="Gene3D" id="2.40.160.180">
    <property type="entry name" value="Carbohydrate-selective porin OprB"/>
    <property type="match status" value="1"/>
</dbReference>
<dbReference type="HOGENOM" id="CLU_029684_2_0_6"/>
<dbReference type="GO" id="GO:0016020">
    <property type="term" value="C:membrane"/>
    <property type="evidence" value="ECO:0007669"/>
    <property type="project" value="InterPro"/>
</dbReference>
<comment type="similarity">
    <text evidence="1 2">Belongs to the OprB family.</text>
</comment>